<dbReference type="SUPFAM" id="SSF54980">
    <property type="entry name" value="EF-G C-terminal domain-like"/>
    <property type="match status" value="2"/>
</dbReference>
<evidence type="ECO:0000256" key="3">
    <source>
        <dbReference type="ARBA" id="ARBA00022730"/>
    </source>
</evidence>
<dbReference type="RefSeq" id="WP_158361150.1">
    <property type="nucleotide sequence ID" value="NZ_CP032759.1"/>
</dbReference>
<evidence type="ECO:0000256" key="5">
    <source>
        <dbReference type="ARBA" id="ARBA00022801"/>
    </source>
</evidence>
<dbReference type="GO" id="GO:1990904">
    <property type="term" value="C:ribonucleoprotein complex"/>
    <property type="evidence" value="ECO:0007669"/>
    <property type="project" value="TreeGrafter"/>
</dbReference>
<sequence>MHQNIRNIAIIAHVDHGKTTLLDQLLQQSGTFQKHEEKKERIMDSNDLEKERGITILSKNTSIKWKKYKINIIDTPGHADFGGEVERVMSMVDSVLLVVDALDGPMPQTRFVTKKAFKHGLNPIVVINKIDRKNSRPDWVINEIFDLFINLNANDKQLDFPIIYTSAILGTSGTDYLQMQNDMIPLYEAIIKHAPSPNVDPNQKFQMQISQLDYNNYLGVIGVGRIKQGHIKPNDSVVIIDNLGKSRIGKVNKVLNYFGLKRLEIEKGEAGDIIAITGLNKLNISDTICHPDHLQPLPPLIIDQPTVNMFFSVNTSPFSGKEGKYITSRQILERLKKETIHNVALQVKETKDANTFSVSGRGELHLSILIENMRREGFELEVSRPKIIFRKINDTKQEPFENLILDIEEKHQGNVMKFIGERKGELKNIIVDPNKRIRLEYILSSRALIGFRTEFMSITSGTGLCYSSFSHYEEYQKNDIGQRKNGVLISNSTGMAVAFALFNLQERGKLFLGHGSQVYEGQIIGLHNRSNDLTVNCLTGKKLTNMRASGTDEAIILTTFTKFTLEEALSFINDDELVEITPKSIRLRKRYLKENERKKANRNKNTIVN</sequence>
<accession>A0A3G2I5E9</accession>
<dbReference type="Gene3D" id="2.40.50.250">
    <property type="entry name" value="bipa protein"/>
    <property type="match status" value="1"/>
</dbReference>
<dbReference type="EC" id="3.6.5.-" evidence="9"/>
<evidence type="ECO:0000256" key="6">
    <source>
        <dbReference type="ARBA" id="ARBA00022884"/>
    </source>
</evidence>
<evidence type="ECO:0000256" key="7">
    <source>
        <dbReference type="ARBA" id="ARBA00023134"/>
    </source>
</evidence>
<dbReference type="FunFam" id="3.40.50.300:FF:000055">
    <property type="entry name" value="GTP-binding protein TypA"/>
    <property type="match status" value="1"/>
</dbReference>
<comment type="catalytic activity">
    <reaction evidence="8 9">
        <text>GTP + H2O = GDP + phosphate + H(+)</text>
        <dbReference type="Rhea" id="RHEA:19669"/>
        <dbReference type="ChEBI" id="CHEBI:15377"/>
        <dbReference type="ChEBI" id="CHEBI:15378"/>
        <dbReference type="ChEBI" id="CHEBI:37565"/>
        <dbReference type="ChEBI" id="CHEBI:43474"/>
        <dbReference type="ChEBI" id="CHEBI:58189"/>
    </reaction>
</comment>
<dbReference type="GO" id="GO:0043022">
    <property type="term" value="F:ribosome binding"/>
    <property type="evidence" value="ECO:0007669"/>
    <property type="project" value="UniProtKB-UniRule"/>
</dbReference>
<dbReference type="GO" id="GO:0019843">
    <property type="term" value="F:rRNA binding"/>
    <property type="evidence" value="ECO:0007669"/>
    <property type="project" value="UniProtKB-KW"/>
</dbReference>
<feature type="binding site" evidence="9">
    <location>
        <begin position="128"/>
        <end position="131"/>
    </location>
    <ligand>
        <name>GTP</name>
        <dbReference type="ChEBI" id="CHEBI:37565"/>
    </ligand>
</feature>
<dbReference type="EMBL" id="CP032759">
    <property type="protein sequence ID" value="AYN24646.1"/>
    <property type="molecule type" value="Genomic_DNA"/>
</dbReference>
<feature type="domain" description="Tr-type G" evidence="10">
    <location>
        <begin position="3"/>
        <end position="198"/>
    </location>
</feature>
<dbReference type="Proteomes" id="UP000271533">
    <property type="component" value="Chromosome"/>
</dbReference>
<dbReference type="CDD" id="cd01891">
    <property type="entry name" value="TypA_BipA"/>
    <property type="match status" value="1"/>
</dbReference>
<dbReference type="PROSITE" id="PS51722">
    <property type="entry name" value="G_TR_2"/>
    <property type="match status" value="1"/>
</dbReference>
<dbReference type="InterPro" id="IPR035647">
    <property type="entry name" value="EFG_III/V"/>
</dbReference>
<dbReference type="HAMAP" id="MF_00849">
    <property type="entry name" value="BipA"/>
    <property type="match status" value="1"/>
</dbReference>
<dbReference type="PANTHER" id="PTHR42908:SF8">
    <property type="entry name" value="TR-TYPE G DOMAIN-CONTAINING PROTEIN"/>
    <property type="match status" value="1"/>
</dbReference>
<dbReference type="GO" id="GO:0000049">
    <property type="term" value="F:tRNA binding"/>
    <property type="evidence" value="ECO:0007669"/>
    <property type="project" value="UniProtKB-KW"/>
</dbReference>
<dbReference type="InterPro" id="IPR000795">
    <property type="entry name" value="T_Tr_GTP-bd_dom"/>
</dbReference>
<dbReference type="InterPro" id="IPR031157">
    <property type="entry name" value="G_TR_CS"/>
</dbReference>
<evidence type="ECO:0000256" key="8">
    <source>
        <dbReference type="ARBA" id="ARBA00048548"/>
    </source>
</evidence>
<protein>
    <recommendedName>
        <fullName evidence="9">Large ribosomal subunit assembly factor BipA</fullName>
        <ecNumber evidence="9">3.6.5.-</ecNumber>
    </recommendedName>
    <alternativeName>
        <fullName evidence="9">GTP-binding protein BipA</fullName>
    </alternativeName>
</protein>
<proteinExistence type="inferred from homology"/>
<dbReference type="CDD" id="cd16263">
    <property type="entry name" value="BipA_III"/>
    <property type="match status" value="1"/>
</dbReference>
<dbReference type="InterPro" id="IPR047042">
    <property type="entry name" value="BipA_II"/>
</dbReference>
<keyword evidence="1 9" id="KW-0690">Ribosome biogenesis</keyword>
<keyword evidence="4 9" id="KW-0547">Nucleotide-binding</keyword>
<evidence type="ECO:0000313" key="11">
    <source>
        <dbReference type="EMBL" id="AYN24646.1"/>
    </source>
</evidence>
<dbReference type="GO" id="GO:0005829">
    <property type="term" value="C:cytosol"/>
    <property type="evidence" value="ECO:0007669"/>
    <property type="project" value="TreeGrafter"/>
</dbReference>
<dbReference type="Gene3D" id="3.30.70.870">
    <property type="entry name" value="Elongation Factor G (Translational Gtpase), domain 3"/>
    <property type="match status" value="1"/>
</dbReference>
<dbReference type="InterPro" id="IPR048876">
    <property type="entry name" value="BipA_C"/>
</dbReference>
<dbReference type="GO" id="GO:0009409">
    <property type="term" value="P:response to cold"/>
    <property type="evidence" value="ECO:0007669"/>
    <property type="project" value="UniProtKB-ARBA"/>
</dbReference>
<comment type="function">
    <text evidence="9">A 50S ribosomal subunit assembly protein with GTPase activity, required for 50S subunit assembly at low temperatures, may also play a role in translation. Binds GTP and analogs. Binds the 70S ribosome between the 30S and 50S subunits, in a similar position as ribosome-bound EF-G; it contacts a number of ribosomal proteins, both rRNAs and the A-site tRNA.</text>
</comment>
<dbReference type="GO" id="GO:0000027">
    <property type="term" value="P:ribosomal large subunit assembly"/>
    <property type="evidence" value="ECO:0007669"/>
    <property type="project" value="UniProtKB-UniRule"/>
</dbReference>
<reference evidence="11 12" key="1">
    <citation type="submission" date="2018-10" db="EMBL/GenBank/DDBJ databases">
        <title>Genome sequence of the corn leaf aphid (Rhopalosiphum maidis Fitch).</title>
        <authorList>
            <person name="Chen W."/>
            <person name="Shakir S."/>
            <person name="Bigham M."/>
            <person name="Fei Z."/>
            <person name="Jander G."/>
        </authorList>
    </citation>
    <scope>NUCLEOTIDE SEQUENCE [LARGE SCALE GENOMIC DNA]</scope>
    <source>
        <strain evidence="11 12">BTI</strain>
    </source>
</reference>
<dbReference type="InterPro" id="IPR047041">
    <property type="entry name" value="BipA_GTP-bd_dom"/>
</dbReference>
<dbReference type="InterPro" id="IPR004161">
    <property type="entry name" value="EFTu-like_2"/>
</dbReference>
<dbReference type="AlphaFoldDB" id="A0A3G2I5E9"/>
<dbReference type="InterPro" id="IPR047043">
    <property type="entry name" value="BipA_III"/>
</dbReference>
<name>A0A3G2I5E9_BUCRM</name>
<keyword evidence="5 9" id="KW-0378">Hydrolase</keyword>
<evidence type="ECO:0000256" key="9">
    <source>
        <dbReference type="HAMAP-Rule" id="MF_00849"/>
    </source>
</evidence>
<dbReference type="GO" id="GO:0097216">
    <property type="term" value="F:guanosine tetraphosphate binding"/>
    <property type="evidence" value="ECO:0007669"/>
    <property type="project" value="UniProtKB-ARBA"/>
</dbReference>
<dbReference type="FunFam" id="3.30.70.870:FF:000003">
    <property type="entry name" value="GTP-binding protein TypA"/>
    <property type="match status" value="1"/>
</dbReference>
<dbReference type="FunFam" id="2.40.30.10:FF:000016">
    <property type="entry name" value="GTP-binding protein TypA"/>
    <property type="match status" value="1"/>
</dbReference>
<keyword evidence="6 9" id="KW-0694">RNA-binding</keyword>
<dbReference type="InterPro" id="IPR009000">
    <property type="entry name" value="Transl_B-barrel_sf"/>
</dbReference>
<dbReference type="InterPro" id="IPR035651">
    <property type="entry name" value="BipA_V"/>
</dbReference>
<comment type="similarity">
    <text evidence="9">Belongs to the TRAFAC class translation factor GTPase superfamily. Classic translation factor GTPase family. BipA subfamily.</text>
</comment>
<comment type="subcellular location">
    <subcellularLocation>
        <location evidence="9">Cytoplasm</location>
    </subcellularLocation>
    <text evidence="9">Binds to ribosomes.</text>
</comment>
<dbReference type="InterPro" id="IPR000640">
    <property type="entry name" value="EFG_V-like"/>
</dbReference>
<dbReference type="Pfam" id="PF00009">
    <property type="entry name" value="GTP_EFTU"/>
    <property type="match status" value="1"/>
</dbReference>
<evidence type="ECO:0000256" key="2">
    <source>
        <dbReference type="ARBA" id="ARBA00022555"/>
    </source>
</evidence>
<dbReference type="Gene3D" id="3.40.50.300">
    <property type="entry name" value="P-loop containing nucleotide triphosphate hydrolases"/>
    <property type="match status" value="1"/>
</dbReference>
<dbReference type="Pfam" id="PF00679">
    <property type="entry name" value="EFG_C"/>
    <property type="match status" value="1"/>
</dbReference>
<dbReference type="Pfam" id="PF21018">
    <property type="entry name" value="BipA_C"/>
    <property type="match status" value="1"/>
</dbReference>
<evidence type="ECO:0000256" key="4">
    <source>
        <dbReference type="ARBA" id="ARBA00022741"/>
    </source>
</evidence>
<keyword evidence="9" id="KW-0963">Cytoplasm</keyword>
<feature type="binding site" evidence="9">
    <location>
        <begin position="15"/>
        <end position="20"/>
    </location>
    <ligand>
        <name>GTP</name>
        <dbReference type="ChEBI" id="CHEBI:37565"/>
    </ligand>
</feature>
<keyword evidence="3 9" id="KW-0699">rRNA-binding</keyword>
<dbReference type="Gene3D" id="3.30.70.240">
    <property type="match status" value="1"/>
</dbReference>
<dbReference type="FunFam" id="2.40.50.250:FF:000001">
    <property type="entry name" value="GTP-binding protein TypA"/>
    <property type="match status" value="1"/>
</dbReference>
<dbReference type="SUPFAM" id="SSF50447">
    <property type="entry name" value="Translation proteins"/>
    <property type="match status" value="1"/>
</dbReference>
<dbReference type="InterPro" id="IPR027417">
    <property type="entry name" value="P-loop_NTPase"/>
</dbReference>
<dbReference type="NCBIfam" id="TIGR01394">
    <property type="entry name" value="TypA_BipA"/>
    <property type="match status" value="1"/>
</dbReference>
<dbReference type="FunFam" id="3.30.70.240:FF:000002">
    <property type="entry name" value="GTP-binding protein TypA"/>
    <property type="match status" value="1"/>
</dbReference>
<comment type="subunit">
    <text evidence="9">Monomer.</text>
</comment>
<dbReference type="PROSITE" id="PS00301">
    <property type="entry name" value="G_TR_1"/>
    <property type="match status" value="1"/>
</dbReference>
<dbReference type="Pfam" id="PF03144">
    <property type="entry name" value="GTP_EFTU_D2"/>
    <property type="match status" value="1"/>
</dbReference>
<dbReference type="Gene3D" id="2.40.30.10">
    <property type="entry name" value="Translation factors"/>
    <property type="match status" value="1"/>
</dbReference>
<dbReference type="PANTHER" id="PTHR42908">
    <property type="entry name" value="TRANSLATION ELONGATION FACTOR-RELATED"/>
    <property type="match status" value="1"/>
</dbReference>
<dbReference type="InterPro" id="IPR006298">
    <property type="entry name" value="BipA"/>
</dbReference>
<evidence type="ECO:0000259" key="10">
    <source>
        <dbReference type="PROSITE" id="PS51722"/>
    </source>
</evidence>
<dbReference type="CDD" id="cd03710">
    <property type="entry name" value="BipA_TypA_C"/>
    <property type="match status" value="1"/>
</dbReference>
<dbReference type="OrthoDB" id="9804431at2"/>
<evidence type="ECO:0000313" key="12">
    <source>
        <dbReference type="Proteomes" id="UP000271533"/>
    </source>
</evidence>
<keyword evidence="7 9" id="KW-0342">GTP-binding</keyword>
<dbReference type="PRINTS" id="PR00315">
    <property type="entry name" value="ELONGATNFCT"/>
</dbReference>
<gene>
    <name evidence="11" type="primary">typA</name>
    <name evidence="9" type="synonym">bipA</name>
    <name evidence="11" type="ORF">D8S97_01570</name>
</gene>
<dbReference type="GO" id="GO:0005525">
    <property type="term" value="F:GTP binding"/>
    <property type="evidence" value="ECO:0007669"/>
    <property type="project" value="UniProtKB-UniRule"/>
</dbReference>
<dbReference type="CDD" id="cd03691">
    <property type="entry name" value="BipA_TypA_II"/>
    <property type="match status" value="1"/>
</dbReference>
<dbReference type="InterPro" id="IPR042116">
    <property type="entry name" value="TypA/BipA_C"/>
</dbReference>
<dbReference type="GO" id="GO:0003924">
    <property type="term" value="F:GTPase activity"/>
    <property type="evidence" value="ECO:0007669"/>
    <property type="project" value="UniProtKB-UniRule"/>
</dbReference>
<dbReference type="InterPro" id="IPR005225">
    <property type="entry name" value="Small_GTP-bd"/>
</dbReference>
<evidence type="ECO:0000256" key="1">
    <source>
        <dbReference type="ARBA" id="ARBA00022517"/>
    </source>
</evidence>
<dbReference type="NCBIfam" id="TIGR00231">
    <property type="entry name" value="small_GTP"/>
    <property type="match status" value="1"/>
</dbReference>
<dbReference type="GO" id="GO:0010467">
    <property type="term" value="P:gene expression"/>
    <property type="evidence" value="ECO:0007669"/>
    <property type="project" value="UniProtKB-ARBA"/>
</dbReference>
<keyword evidence="2 9" id="KW-0820">tRNA-binding</keyword>
<dbReference type="SUPFAM" id="SSF52540">
    <property type="entry name" value="P-loop containing nucleoside triphosphate hydrolases"/>
    <property type="match status" value="1"/>
</dbReference>
<organism evidence="11 12">
    <name type="scientific">Buchnera aphidicola subsp. Rhopalosiphum maidis</name>
    <dbReference type="NCBI Taxonomy" id="118109"/>
    <lineage>
        <taxon>Bacteria</taxon>
        <taxon>Pseudomonadati</taxon>
        <taxon>Pseudomonadota</taxon>
        <taxon>Gammaproteobacteria</taxon>
        <taxon>Enterobacterales</taxon>
        <taxon>Erwiniaceae</taxon>
        <taxon>Buchnera</taxon>
    </lineage>
</organism>